<evidence type="ECO:0000313" key="3">
    <source>
        <dbReference type="Proteomes" id="UP001221898"/>
    </source>
</evidence>
<keyword evidence="3" id="KW-1185">Reference proteome</keyword>
<name>A0AAD7SRL0_9TELE</name>
<reference evidence="2" key="1">
    <citation type="journal article" date="2023" name="Science">
        <title>Genome structures resolve the early diversification of teleost fishes.</title>
        <authorList>
            <person name="Parey E."/>
            <person name="Louis A."/>
            <person name="Montfort J."/>
            <person name="Bouchez O."/>
            <person name="Roques C."/>
            <person name="Iampietro C."/>
            <person name="Lluch J."/>
            <person name="Castinel A."/>
            <person name="Donnadieu C."/>
            <person name="Desvignes T."/>
            <person name="Floi Bucao C."/>
            <person name="Jouanno E."/>
            <person name="Wen M."/>
            <person name="Mejri S."/>
            <person name="Dirks R."/>
            <person name="Jansen H."/>
            <person name="Henkel C."/>
            <person name="Chen W.J."/>
            <person name="Zahm M."/>
            <person name="Cabau C."/>
            <person name="Klopp C."/>
            <person name="Thompson A.W."/>
            <person name="Robinson-Rechavi M."/>
            <person name="Braasch I."/>
            <person name="Lecointre G."/>
            <person name="Bobe J."/>
            <person name="Postlethwait J.H."/>
            <person name="Berthelot C."/>
            <person name="Roest Crollius H."/>
            <person name="Guiguen Y."/>
        </authorList>
    </citation>
    <scope>NUCLEOTIDE SEQUENCE</scope>
    <source>
        <strain evidence="2">NC1722</strain>
    </source>
</reference>
<accession>A0AAD7SRL0</accession>
<organism evidence="2 3">
    <name type="scientific">Aldrovandia affinis</name>
    <dbReference type="NCBI Taxonomy" id="143900"/>
    <lineage>
        <taxon>Eukaryota</taxon>
        <taxon>Metazoa</taxon>
        <taxon>Chordata</taxon>
        <taxon>Craniata</taxon>
        <taxon>Vertebrata</taxon>
        <taxon>Euteleostomi</taxon>
        <taxon>Actinopterygii</taxon>
        <taxon>Neopterygii</taxon>
        <taxon>Teleostei</taxon>
        <taxon>Notacanthiformes</taxon>
        <taxon>Halosauridae</taxon>
        <taxon>Aldrovandia</taxon>
    </lineage>
</organism>
<protein>
    <submittedName>
        <fullName evidence="2">Uncharacterized protein</fullName>
    </submittedName>
</protein>
<evidence type="ECO:0000313" key="2">
    <source>
        <dbReference type="EMBL" id="KAJ8407311.1"/>
    </source>
</evidence>
<feature type="compositionally biased region" description="Basic and acidic residues" evidence="1">
    <location>
        <begin position="10"/>
        <end position="19"/>
    </location>
</feature>
<sequence>MRSAHKVNHRNGEFPRVDSTRASQRTAGTRVGTYLLERPRVVVLCWCSYAKLSSQEGTSCLASTKMSRRSLVMLLFLSLKKDVASPKGTQRRTRFGDGTNEKLRRATVAERTPRSGGLVKSAAHRGFRRGRYDRCDGRTPRCHWAGRS</sequence>
<dbReference type="AlphaFoldDB" id="A0AAD7SRL0"/>
<gene>
    <name evidence="2" type="ORF">AAFF_G00278850</name>
</gene>
<dbReference type="EMBL" id="JAINUG010000039">
    <property type="protein sequence ID" value="KAJ8407311.1"/>
    <property type="molecule type" value="Genomic_DNA"/>
</dbReference>
<feature type="region of interest" description="Disordered" evidence="1">
    <location>
        <begin position="1"/>
        <end position="25"/>
    </location>
</feature>
<evidence type="ECO:0000256" key="1">
    <source>
        <dbReference type="SAM" id="MobiDB-lite"/>
    </source>
</evidence>
<proteinExistence type="predicted"/>
<dbReference type="Proteomes" id="UP001221898">
    <property type="component" value="Unassembled WGS sequence"/>
</dbReference>
<comment type="caution">
    <text evidence="2">The sequence shown here is derived from an EMBL/GenBank/DDBJ whole genome shotgun (WGS) entry which is preliminary data.</text>
</comment>